<keyword evidence="5" id="KW-1185">Reference proteome</keyword>
<organism evidence="4 5">
    <name type="scientific">Fontibacillus panacisegetis</name>
    <dbReference type="NCBI Taxonomy" id="670482"/>
    <lineage>
        <taxon>Bacteria</taxon>
        <taxon>Bacillati</taxon>
        <taxon>Bacillota</taxon>
        <taxon>Bacilli</taxon>
        <taxon>Bacillales</taxon>
        <taxon>Paenibacillaceae</taxon>
        <taxon>Fontibacillus</taxon>
    </lineage>
</organism>
<evidence type="ECO:0000256" key="1">
    <source>
        <dbReference type="SAM" id="MobiDB-lite"/>
    </source>
</evidence>
<dbReference type="Pfam" id="PF13208">
    <property type="entry name" value="TerB_N"/>
    <property type="match status" value="1"/>
</dbReference>
<dbReference type="AlphaFoldDB" id="A0A1G7E729"/>
<dbReference type="EMBL" id="FNBG01000001">
    <property type="protein sequence ID" value="SDE59409.1"/>
    <property type="molecule type" value="Genomic_DNA"/>
</dbReference>
<proteinExistence type="predicted"/>
<evidence type="ECO:0000313" key="5">
    <source>
        <dbReference type="Proteomes" id="UP000198972"/>
    </source>
</evidence>
<gene>
    <name evidence="4" type="ORF">SAMN04488542_10173</name>
</gene>
<dbReference type="STRING" id="670482.SAMN04488542_10173"/>
<protein>
    <submittedName>
        <fullName evidence="4">TerB-C domain-containing protein</fullName>
    </submittedName>
</protein>
<dbReference type="InterPro" id="IPR025266">
    <property type="entry name" value="TerB_N"/>
</dbReference>
<dbReference type="RefSeq" id="WP_175471253.1">
    <property type="nucleotide sequence ID" value="NZ_FNBG01000001.1"/>
</dbReference>
<evidence type="ECO:0000259" key="2">
    <source>
        <dbReference type="Pfam" id="PF13208"/>
    </source>
</evidence>
<accession>A0A1G7E729</accession>
<name>A0A1G7E729_9BACL</name>
<feature type="domain" description="TerB-C" evidence="3">
    <location>
        <begin position="342"/>
        <end position="499"/>
    </location>
</feature>
<evidence type="ECO:0000313" key="4">
    <source>
        <dbReference type="EMBL" id="SDE59409.1"/>
    </source>
</evidence>
<dbReference type="Proteomes" id="UP000198972">
    <property type="component" value="Unassembled WGS sequence"/>
</dbReference>
<feature type="compositionally biased region" description="Polar residues" evidence="1">
    <location>
        <begin position="381"/>
        <end position="392"/>
    </location>
</feature>
<sequence length="503" mass="58335">MEYHSRSINFTEIDLYVEEPGISIPPRKITDSSPATKLEVPVPFTSREHHFVQEARRCVNEQGESVPFVPFMSYWPTYEHMTASQQKWYFYWRSEVRSERYPKTDLSYIFIYVYELINGIGWSDPKIGYELLDKISKAYGGNYPQLNGYLKEWISDFVLVHSLEVPLIEILARSGGTCSGEIMDMELLRIFRDQPSRIYLDLLLTLSDYDLRRSKFYQESGKLDLDLYLPRIVVMVDAYLQKTCGMKLIEKFPPGQEQITERYLYHSAVYDNTLYGRTITIKTIPIRSIAPLREYITQIIRFTENKLRDLRGFKGRLRGVSLEQEIEHLIERYLEKEFAQKVASEPVITIDEDKLAVLQQDTDYVRSMLTIEEEPEKAADTTKTQDASQLNASEEEEFEKPEIDPQKCESAEIVWDTSKLDEEWSQFASLLSPCQLEALCAMISASATVQLERVAETYGTMPELIIDDINSLAMETIGDLVIDGDRIAEEYTDYFENLKGWSS</sequence>
<feature type="domain" description="TerB N-terminal" evidence="2">
    <location>
        <begin position="41"/>
        <end position="242"/>
    </location>
</feature>
<reference evidence="4 5" key="1">
    <citation type="submission" date="2016-10" db="EMBL/GenBank/DDBJ databases">
        <authorList>
            <person name="de Groot N.N."/>
        </authorList>
    </citation>
    <scope>NUCLEOTIDE SEQUENCE [LARGE SCALE GENOMIC DNA]</scope>
    <source>
        <strain evidence="4 5">DSM 28129</strain>
    </source>
</reference>
<dbReference type="InterPro" id="IPR028932">
    <property type="entry name" value="TerB-C"/>
</dbReference>
<evidence type="ECO:0000259" key="3">
    <source>
        <dbReference type="Pfam" id="PF15615"/>
    </source>
</evidence>
<dbReference type="Pfam" id="PF15615">
    <property type="entry name" value="TerB_C"/>
    <property type="match status" value="1"/>
</dbReference>
<feature type="region of interest" description="Disordered" evidence="1">
    <location>
        <begin position="372"/>
        <end position="405"/>
    </location>
</feature>